<protein>
    <recommendedName>
        <fullName evidence="9">Aspartate 1-decarboxylase</fullName>
        <ecNumber evidence="9">4.1.1.11</ecNumber>
    </recommendedName>
    <alternativeName>
        <fullName evidence="9">Aspartate alpha-decarboxylase</fullName>
    </alternativeName>
    <component>
        <recommendedName>
            <fullName evidence="9">Aspartate 1-decarboxylase beta chain</fullName>
        </recommendedName>
    </component>
    <component>
        <recommendedName>
            <fullName evidence="9">Aspartate 1-decarboxylase alpha chain</fullName>
        </recommendedName>
    </component>
</protein>
<dbReference type="PANTHER" id="PTHR21012">
    <property type="entry name" value="ASPARTATE 1-DECARBOXYLASE"/>
    <property type="match status" value="1"/>
</dbReference>
<dbReference type="EMBL" id="CP132508">
    <property type="protein sequence ID" value="WPD19768.1"/>
    <property type="molecule type" value="Genomic_DNA"/>
</dbReference>
<dbReference type="NCBIfam" id="TIGR00223">
    <property type="entry name" value="panD"/>
    <property type="match status" value="1"/>
</dbReference>
<comment type="cofactor">
    <cofactor evidence="9">
        <name>pyruvate</name>
        <dbReference type="ChEBI" id="CHEBI:15361"/>
    </cofactor>
    <text evidence="9">Binds 1 pyruvoyl group covalently per subunit.</text>
</comment>
<dbReference type="PANTHER" id="PTHR21012:SF0">
    <property type="entry name" value="ASPARTATE 1-DECARBOXYLASE"/>
    <property type="match status" value="1"/>
</dbReference>
<dbReference type="CDD" id="cd06919">
    <property type="entry name" value="Asp_decarbox"/>
    <property type="match status" value="1"/>
</dbReference>
<dbReference type="InterPro" id="IPR009010">
    <property type="entry name" value="Asp_de-COase-like_dom_sf"/>
</dbReference>
<feature type="active site" description="Proton donor" evidence="9">
    <location>
        <position position="58"/>
    </location>
</feature>
<name>A0ABZ0QQK0_9FIRM</name>
<dbReference type="Gene3D" id="2.40.40.20">
    <property type="match status" value="1"/>
</dbReference>
<organism evidence="10 11">
    <name type="scientific">Thermaerobacter composti</name>
    <dbReference type="NCBI Taxonomy" id="554949"/>
    <lineage>
        <taxon>Bacteria</taxon>
        <taxon>Bacillati</taxon>
        <taxon>Bacillota</taxon>
        <taxon>Clostridia</taxon>
        <taxon>Eubacteriales</taxon>
        <taxon>Clostridiales Family XVII. Incertae Sedis</taxon>
        <taxon>Thermaerobacter</taxon>
    </lineage>
</organism>
<feature type="chain" id="PRO_5044900523" description="Aspartate 1-decarboxylase beta chain" evidence="9">
    <location>
        <begin position="1"/>
        <end position="24"/>
    </location>
</feature>
<proteinExistence type="inferred from homology"/>
<keyword evidence="3 9" id="KW-0210">Decarboxylase</keyword>
<keyword evidence="11" id="KW-1185">Reference proteome</keyword>
<dbReference type="SUPFAM" id="SSF50692">
    <property type="entry name" value="ADC-like"/>
    <property type="match status" value="1"/>
</dbReference>
<evidence type="ECO:0000256" key="2">
    <source>
        <dbReference type="ARBA" id="ARBA00022655"/>
    </source>
</evidence>
<accession>A0ABZ0QQK0</accession>
<gene>
    <name evidence="9" type="primary">panD</name>
    <name evidence="10" type="ORF">Q5761_03665</name>
</gene>
<evidence type="ECO:0000256" key="9">
    <source>
        <dbReference type="HAMAP-Rule" id="MF_00446"/>
    </source>
</evidence>
<dbReference type="InterPro" id="IPR003190">
    <property type="entry name" value="Asp_decarbox"/>
</dbReference>
<keyword evidence="4 9" id="KW-0068">Autocatalytic cleavage</keyword>
<evidence type="ECO:0000256" key="1">
    <source>
        <dbReference type="ARBA" id="ARBA00022490"/>
    </source>
</evidence>
<comment type="subcellular location">
    <subcellularLocation>
        <location evidence="9">Cytoplasm</location>
    </subcellularLocation>
</comment>
<reference evidence="10 11" key="1">
    <citation type="submission" date="2023-08" db="EMBL/GenBank/DDBJ databases">
        <title>Genome sequence of Thermaerobacter compostii strain Ins1, a spore-forming filamentous bacterium isolated from a deep geothermal reservoir.</title>
        <authorList>
            <person name="Bregnard D."/>
            <person name="Gonzalez D."/>
            <person name="Junier P."/>
        </authorList>
    </citation>
    <scope>NUCLEOTIDE SEQUENCE [LARGE SCALE GENOMIC DNA]</scope>
    <source>
        <strain evidence="10 11">Ins1</strain>
    </source>
</reference>
<feature type="chain" id="PRO_5044900522" description="Aspartate 1-decarboxylase alpha chain" evidence="9">
    <location>
        <begin position="25"/>
        <end position="124"/>
    </location>
</feature>
<evidence type="ECO:0000256" key="6">
    <source>
        <dbReference type="ARBA" id="ARBA00023239"/>
    </source>
</evidence>
<comment type="similarity">
    <text evidence="9">Belongs to the PanD family.</text>
</comment>
<evidence type="ECO:0000256" key="7">
    <source>
        <dbReference type="ARBA" id="ARBA00023270"/>
    </source>
</evidence>
<feature type="binding site" evidence="9">
    <location>
        <begin position="73"/>
        <end position="75"/>
    </location>
    <ligand>
        <name>substrate</name>
    </ligand>
</feature>
<evidence type="ECO:0000256" key="3">
    <source>
        <dbReference type="ARBA" id="ARBA00022793"/>
    </source>
</evidence>
<feature type="active site" description="Schiff-base intermediate with substrate; via pyruvic acid" evidence="9">
    <location>
        <position position="25"/>
    </location>
</feature>
<dbReference type="HAMAP" id="MF_00446">
    <property type="entry name" value="PanD"/>
    <property type="match status" value="1"/>
</dbReference>
<dbReference type="RefSeq" id="WP_318751256.1">
    <property type="nucleotide sequence ID" value="NZ_CP132508.1"/>
</dbReference>
<keyword evidence="5 9" id="KW-0865">Zymogen</keyword>
<keyword evidence="8 9" id="KW-0670">Pyruvate</keyword>
<dbReference type="PIRSF" id="PIRSF006246">
    <property type="entry name" value="Asp_decarbox"/>
    <property type="match status" value="1"/>
</dbReference>
<keyword evidence="6 9" id="KW-0456">Lyase</keyword>
<dbReference type="GO" id="GO:0004068">
    <property type="term" value="F:aspartate 1-decarboxylase activity"/>
    <property type="evidence" value="ECO:0007669"/>
    <property type="project" value="UniProtKB-EC"/>
</dbReference>
<comment type="subunit">
    <text evidence="9">Heterooctamer of four alpha and four beta subunits.</text>
</comment>
<evidence type="ECO:0000313" key="10">
    <source>
        <dbReference type="EMBL" id="WPD19768.1"/>
    </source>
</evidence>
<feature type="modified residue" description="Pyruvic acid (Ser)" evidence="9">
    <location>
        <position position="25"/>
    </location>
</feature>
<dbReference type="Pfam" id="PF02261">
    <property type="entry name" value="Asp_decarbox"/>
    <property type="match status" value="1"/>
</dbReference>
<keyword evidence="2 9" id="KW-0566">Pantothenate biosynthesis</keyword>
<comment type="pathway">
    <text evidence="9">Cofactor biosynthesis; (R)-pantothenate biosynthesis; beta-alanine from L-aspartate: step 1/1.</text>
</comment>
<evidence type="ECO:0000256" key="5">
    <source>
        <dbReference type="ARBA" id="ARBA00023145"/>
    </source>
</evidence>
<comment type="catalytic activity">
    <reaction evidence="9">
        <text>L-aspartate + H(+) = beta-alanine + CO2</text>
        <dbReference type="Rhea" id="RHEA:19497"/>
        <dbReference type="ChEBI" id="CHEBI:15378"/>
        <dbReference type="ChEBI" id="CHEBI:16526"/>
        <dbReference type="ChEBI" id="CHEBI:29991"/>
        <dbReference type="ChEBI" id="CHEBI:57966"/>
        <dbReference type="EC" id="4.1.1.11"/>
    </reaction>
</comment>
<comment type="PTM">
    <text evidence="9">Is synthesized initially as an inactive proenzyme, which is activated by self-cleavage at a specific serine bond to produce a beta-subunit with a hydroxyl group at its C-terminus and an alpha-subunit with a pyruvoyl group at its N-terminus.</text>
</comment>
<sequence>MLRTFMRAKLHGGTITEANLRYVGSLTVDRELLAAADILPGELVQVIDVTNGARLETYVIPGPAGSGVMAANGGAARLVQPGDRVIVIAYAHLTPDEIPGFRGRVVVLGEGNRVLEVREQPAAW</sequence>
<evidence type="ECO:0000313" key="11">
    <source>
        <dbReference type="Proteomes" id="UP001304683"/>
    </source>
</evidence>
<feature type="binding site" evidence="9">
    <location>
        <position position="57"/>
    </location>
    <ligand>
        <name>substrate</name>
    </ligand>
</feature>
<evidence type="ECO:0000256" key="8">
    <source>
        <dbReference type="ARBA" id="ARBA00023317"/>
    </source>
</evidence>
<keyword evidence="1 9" id="KW-0963">Cytoplasm</keyword>
<comment type="function">
    <text evidence="9">Catalyzes the pyruvoyl-dependent decarboxylation of aspartate to produce beta-alanine.</text>
</comment>
<keyword evidence="7 9" id="KW-0704">Schiff base</keyword>
<dbReference type="Proteomes" id="UP001304683">
    <property type="component" value="Chromosome"/>
</dbReference>
<evidence type="ECO:0000256" key="4">
    <source>
        <dbReference type="ARBA" id="ARBA00022813"/>
    </source>
</evidence>
<dbReference type="EC" id="4.1.1.11" evidence="9"/>